<evidence type="ECO:0000313" key="3">
    <source>
        <dbReference type="Proteomes" id="UP000586031"/>
    </source>
</evidence>
<reference evidence="3" key="1">
    <citation type="journal article" date="2020" name="bioRxiv">
        <title>A rank-normalized archaeal taxonomy based on genome phylogeny resolves widespread incomplete and uneven classifications.</title>
        <authorList>
            <person name="Rinke C."/>
            <person name="Chuvochina M."/>
            <person name="Mussig A.J."/>
            <person name="Chaumeil P.-A."/>
            <person name="Waite D.W."/>
            <person name="Whitman W.B."/>
            <person name="Parks D.H."/>
            <person name="Hugenholtz P."/>
        </authorList>
    </citation>
    <scope>NUCLEOTIDE SEQUENCE [LARGE SCALE GENOMIC DNA]</scope>
</reference>
<organism evidence="2 3">
    <name type="scientific">Methanobacterium subterraneum</name>
    <dbReference type="NCBI Taxonomy" id="59277"/>
    <lineage>
        <taxon>Archaea</taxon>
        <taxon>Methanobacteriati</taxon>
        <taxon>Methanobacteriota</taxon>
        <taxon>Methanomada group</taxon>
        <taxon>Methanobacteria</taxon>
        <taxon>Methanobacteriales</taxon>
        <taxon>Methanobacteriaceae</taxon>
        <taxon>Methanobacterium</taxon>
    </lineage>
</organism>
<keyword evidence="1" id="KW-1133">Transmembrane helix</keyword>
<dbReference type="Proteomes" id="UP000586031">
    <property type="component" value="Unassembled WGS sequence"/>
</dbReference>
<feature type="transmembrane region" description="Helical" evidence="1">
    <location>
        <begin position="38"/>
        <end position="58"/>
    </location>
</feature>
<comment type="caution">
    <text evidence="2">The sequence shown here is derived from an EMBL/GenBank/DDBJ whole genome shotgun (WGS) entry which is preliminary data.</text>
</comment>
<feature type="transmembrane region" description="Helical" evidence="1">
    <location>
        <begin position="6"/>
        <end position="26"/>
    </location>
</feature>
<proteinExistence type="predicted"/>
<dbReference type="AlphaFoldDB" id="A0A7J4TKV3"/>
<feature type="transmembrane region" description="Helical" evidence="1">
    <location>
        <begin position="78"/>
        <end position="96"/>
    </location>
</feature>
<gene>
    <name evidence="2" type="ORF">HA271_03030</name>
</gene>
<evidence type="ECO:0000313" key="2">
    <source>
        <dbReference type="EMBL" id="HII83819.1"/>
    </source>
</evidence>
<protein>
    <submittedName>
        <fullName evidence="2">Uncharacterized protein</fullName>
    </submittedName>
</protein>
<sequence>MVLRYLGMAVALANISIIVILLSIYWKNYRKWKSEYTLGLLIFGTFLLIQNLLSMGFLAPPPPPLPPGVEQGNDYSLFFINISQLIALSALLKISWK</sequence>
<dbReference type="Pfam" id="PF26119">
    <property type="entry name" value="DUF8036"/>
    <property type="match status" value="1"/>
</dbReference>
<name>A0A7J4TKV3_9EURY</name>
<evidence type="ECO:0000256" key="1">
    <source>
        <dbReference type="SAM" id="Phobius"/>
    </source>
</evidence>
<dbReference type="EMBL" id="DUHE01000089">
    <property type="protein sequence ID" value="HII83819.1"/>
    <property type="molecule type" value="Genomic_DNA"/>
</dbReference>
<dbReference type="InterPro" id="IPR058349">
    <property type="entry name" value="DUF8036"/>
</dbReference>
<accession>A0A7J4TKV3</accession>
<keyword evidence="1" id="KW-0812">Transmembrane</keyword>
<keyword evidence="1" id="KW-0472">Membrane</keyword>